<name>A0AA88IFG5_ARTSF</name>
<dbReference type="EMBL" id="JAVRJZ010000001">
    <property type="protein sequence ID" value="KAK2727143.1"/>
    <property type="molecule type" value="Genomic_DNA"/>
</dbReference>
<keyword evidence="2" id="KW-1185">Reference proteome</keyword>
<accession>A0AA88IFG5</accession>
<reference evidence="1" key="1">
    <citation type="submission" date="2023-07" db="EMBL/GenBank/DDBJ databases">
        <title>Chromosome-level genome assembly of Artemia franciscana.</title>
        <authorList>
            <person name="Jo E."/>
        </authorList>
    </citation>
    <scope>NUCLEOTIDE SEQUENCE</scope>
    <source>
        <tissue evidence="1">Whole body</tissue>
    </source>
</reference>
<protein>
    <submittedName>
        <fullName evidence="1">Uncharacterized protein</fullName>
    </submittedName>
</protein>
<organism evidence="1 2">
    <name type="scientific">Artemia franciscana</name>
    <name type="common">Brine shrimp</name>
    <name type="synonym">Artemia sanfranciscana</name>
    <dbReference type="NCBI Taxonomy" id="6661"/>
    <lineage>
        <taxon>Eukaryota</taxon>
        <taxon>Metazoa</taxon>
        <taxon>Ecdysozoa</taxon>
        <taxon>Arthropoda</taxon>
        <taxon>Crustacea</taxon>
        <taxon>Branchiopoda</taxon>
        <taxon>Anostraca</taxon>
        <taxon>Artemiidae</taxon>
        <taxon>Artemia</taxon>
    </lineage>
</organism>
<sequence>MILKSGGEELVSSPSYFWKLLLDVKNPDGTNARYLTQKELSNQSVYREPNNNSTKEYSQNMFISLIKGPFGLNIEEGQTDIRKDTVENNIHIAHTEHSENTTQNSFRNIYTSLLTGLFSLDIRKGDPVALTYPTKRIATLSRIVTKVKT</sequence>
<evidence type="ECO:0000313" key="1">
    <source>
        <dbReference type="EMBL" id="KAK2727143.1"/>
    </source>
</evidence>
<dbReference type="AlphaFoldDB" id="A0AA88IFG5"/>
<comment type="caution">
    <text evidence="1">The sequence shown here is derived from an EMBL/GenBank/DDBJ whole genome shotgun (WGS) entry which is preliminary data.</text>
</comment>
<gene>
    <name evidence="1" type="ORF">QYM36_007838</name>
</gene>
<proteinExistence type="predicted"/>
<dbReference type="Proteomes" id="UP001187531">
    <property type="component" value="Unassembled WGS sequence"/>
</dbReference>
<evidence type="ECO:0000313" key="2">
    <source>
        <dbReference type="Proteomes" id="UP001187531"/>
    </source>
</evidence>